<evidence type="ECO:0000256" key="1">
    <source>
        <dbReference type="ARBA" id="ARBA00007189"/>
    </source>
</evidence>
<evidence type="ECO:0000313" key="3">
    <source>
        <dbReference type="Proteomes" id="UP000007472"/>
    </source>
</evidence>
<sequence>MEVATQMNAVVVGADRLGKLPDILKAHNIKINKHITGRDPAHQKKALSLPSGTDILVLLTDFLGHNVMRSFRNVAEKQNIPIVACKRSVCSLQTALEQCPHVCERCPRRVKV</sequence>
<protein>
    <recommendedName>
        <fullName evidence="4">DUF2325 domain-containing protein</fullName>
    </recommendedName>
</protein>
<proteinExistence type="inferred from homology"/>
<dbReference type="PIRSF" id="PIRSF020408">
    <property type="entry name" value="UCP020408"/>
    <property type="match status" value="1"/>
</dbReference>
<dbReference type="Proteomes" id="UP000007472">
    <property type="component" value="Chromosome"/>
</dbReference>
<accession>A0A654KI30</accession>
<dbReference type="Pfam" id="PF10087">
    <property type="entry name" value="DUF2325"/>
    <property type="match status" value="1"/>
</dbReference>
<dbReference type="KEGG" id="teq:TEQUI_1115"/>
<evidence type="ECO:0008006" key="4">
    <source>
        <dbReference type="Google" id="ProtNLM"/>
    </source>
</evidence>
<dbReference type="AlphaFoldDB" id="A0A654KI30"/>
<organism evidence="2 3">
    <name type="scientific">Taylorella equigenitalis (strain MCE9)</name>
    <dbReference type="NCBI Taxonomy" id="937774"/>
    <lineage>
        <taxon>Bacteria</taxon>
        <taxon>Pseudomonadati</taxon>
        <taxon>Pseudomonadota</taxon>
        <taxon>Betaproteobacteria</taxon>
        <taxon>Burkholderiales</taxon>
        <taxon>Alcaligenaceae</taxon>
        <taxon>Taylorella</taxon>
    </lineage>
</organism>
<evidence type="ECO:0000313" key="2">
    <source>
        <dbReference type="EMBL" id="ADU92039.1"/>
    </source>
</evidence>
<reference evidence="2 3" key="1">
    <citation type="journal article" date="2011" name="J. Bacteriol.">
        <title>Genome sequence of Taylorella equigenitalis MCE9, the causative agent of contagious equine metritis.</title>
        <authorList>
            <person name="Hebert L."/>
            <person name="Moumen B."/>
            <person name="Duquesne F."/>
            <person name="Breuil M.F."/>
            <person name="Laugier C."/>
            <person name="Batto J.M."/>
            <person name="Renault P."/>
            <person name="Petry S."/>
        </authorList>
    </citation>
    <scope>NUCLEOTIDE SEQUENCE [LARGE SCALE GENOMIC DNA]</scope>
    <source>
        <strain evidence="2 3">MCE9</strain>
    </source>
</reference>
<dbReference type="EMBL" id="CP002456">
    <property type="protein sequence ID" value="ADU92039.1"/>
    <property type="molecule type" value="Genomic_DNA"/>
</dbReference>
<name>A0A654KI30_TAYEM</name>
<gene>
    <name evidence="2" type="ordered locus">TEQUI_1115</name>
</gene>
<dbReference type="InterPro" id="IPR016772">
    <property type="entry name" value="UCP020408"/>
</dbReference>
<comment type="similarity">
    <text evidence="1">Belongs to the UPF0751 family.</text>
</comment>